<evidence type="ECO:0000259" key="16">
    <source>
        <dbReference type="Pfam" id="PF18412"/>
    </source>
</evidence>
<dbReference type="InterPro" id="IPR003715">
    <property type="entry name" value="Poly_export_N"/>
</dbReference>
<evidence type="ECO:0000256" key="5">
    <source>
        <dbReference type="ARBA" id="ARBA00022597"/>
    </source>
</evidence>
<accession>A0A1G9EQY8</accession>
<dbReference type="Gene3D" id="3.10.560.10">
    <property type="entry name" value="Outer membrane lipoprotein wza domain like"/>
    <property type="match status" value="2"/>
</dbReference>
<evidence type="ECO:0000256" key="3">
    <source>
        <dbReference type="ARBA" id="ARBA00022448"/>
    </source>
</evidence>
<protein>
    <submittedName>
        <fullName evidence="18">Polysaccharide export outer membrane protein</fullName>
    </submittedName>
</protein>
<feature type="domain" description="SLBB" evidence="17">
    <location>
        <begin position="171"/>
        <end position="249"/>
    </location>
</feature>
<dbReference type="NCBIfam" id="NF011658">
    <property type="entry name" value="PRK15078.1"/>
    <property type="match status" value="1"/>
</dbReference>
<dbReference type="GO" id="GO:0006811">
    <property type="term" value="P:monoatomic ion transport"/>
    <property type="evidence" value="ECO:0007669"/>
    <property type="project" value="UniProtKB-KW"/>
</dbReference>
<keyword evidence="5" id="KW-0762">Sugar transport</keyword>
<keyword evidence="9" id="KW-0406">Ion transport</keyword>
<dbReference type="GO" id="GO:0009279">
    <property type="term" value="C:cell outer membrane"/>
    <property type="evidence" value="ECO:0007669"/>
    <property type="project" value="UniProtKB-SubCell"/>
</dbReference>
<keyword evidence="4" id="KW-1134">Transmembrane beta strand</keyword>
<keyword evidence="6" id="KW-0812">Transmembrane</keyword>
<feature type="domain" description="SLBB" evidence="17">
    <location>
        <begin position="255"/>
        <end position="341"/>
    </location>
</feature>
<dbReference type="PANTHER" id="PTHR33619">
    <property type="entry name" value="POLYSACCHARIDE EXPORT PROTEIN GFCE-RELATED"/>
    <property type="match status" value="1"/>
</dbReference>
<evidence type="ECO:0000256" key="2">
    <source>
        <dbReference type="ARBA" id="ARBA00009450"/>
    </source>
</evidence>
<evidence type="ECO:0000256" key="11">
    <source>
        <dbReference type="ARBA" id="ARBA00023136"/>
    </source>
</evidence>
<keyword evidence="11" id="KW-0472">Membrane</keyword>
<proteinExistence type="inferred from homology"/>
<evidence type="ECO:0000256" key="9">
    <source>
        <dbReference type="ARBA" id="ARBA00023065"/>
    </source>
</evidence>
<dbReference type="EMBL" id="FNGH01000001">
    <property type="protein sequence ID" value="SDK78566.1"/>
    <property type="molecule type" value="Genomic_DNA"/>
</dbReference>
<keyword evidence="13" id="KW-0998">Cell outer membrane</keyword>
<keyword evidence="3" id="KW-0813">Transport</keyword>
<organism evidence="18 19">
    <name type="scientific">Franzmannia pantelleriensis</name>
    <dbReference type="NCBI Taxonomy" id="48727"/>
    <lineage>
        <taxon>Bacteria</taxon>
        <taxon>Pseudomonadati</taxon>
        <taxon>Pseudomonadota</taxon>
        <taxon>Gammaproteobacteria</taxon>
        <taxon>Oceanospirillales</taxon>
        <taxon>Halomonadaceae</taxon>
        <taxon>Franzmannia</taxon>
    </lineage>
</organism>
<keyword evidence="19" id="KW-1185">Reference proteome</keyword>
<evidence type="ECO:0000256" key="14">
    <source>
        <dbReference type="ARBA" id="ARBA00023288"/>
    </source>
</evidence>
<dbReference type="InterPro" id="IPR040716">
    <property type="entry name" value="Wza_C"/>
</dbReference>
<feature type="domain" description="Outer-membrane lipoprotein Wza C-terminal" evidence="16">
    <location>
        <begin position="344"/>
        <end position="373"/>
    </location>
</feature>
<keyword evidence="8" id="KW-0625">Polysaccharide transport</keyword>
<evidence type="ECO:0000256" key="8">
    <source>
        <dbReference type="ARBA" id="ARBA00023047"/>
    </source>
</evidence>
<dbReference type="OrthoDB" id="9808421at2"/>
<evidence type="ECO:0000256" key="12">
    <source>
        <dbReference type="ARBA" id="ARBA00023139"/>
    </source>
</evidence>
<keyword evidence="12" id="KW-0564">Palmitate</keyword>
<evidence type="ECO:0000256" key="6">
    <source>
        <dbReference type="ARBA" id="ARBA00022692"/>
    </source>
</evidence>
<dbReference type="Pfam" id="PF18412">
    <property type="entry name" value="Wza_C"/>
    <property type="match status" value="1"/>
</dbReference>
<reference evidence="19" key="1">
    <citation type="submission" date="2016-10" db="EMBL/GenBank/DDBJ databases">
        <authorList>
            <person name="Varghese N."/>
            <person name="Submissions S."/>
        </authorList>
    </citation>
    <scope>NUCLEOTIDE SEQUENCE [LARGE SCALE GENOMIC DNA]</scope>
    <source>
        <strain evidence="19">AAP</strain>
    </source>
</reference>
<evidence type="ECO:0000256" key="13">
    <source>
        <dbReference type="ARBA" id="ARBA00023237"/>
    </source>
</evidence>
<dbReference type="RefSeq" id="WP_089656648.1">
    <property type="nucleotide sequence ID" value="NZ_FNGH01000001.1"/>
</dbReference>
<name>A0A1G9EQY8_9GAMM</name>
<dbReference type="AlphaFoldDB" id="A0A1G9EQY8"/>
<dbReference type="PANTHER" id="PTHR33619:SF3">
    <property type="entry name" value="POLYSACCHARIDE EXPORT PROTEIN GFCE-RELATED"/>
    <property type="match status" value="1"/>
</dbReference>
<dbReference type="Proteomes" id="UP000199107">
    <property type="component" value="Unassembled WGS sequence"/>
</dbReference>
<evidence type="ECO:0000256" key="1">
    <source>
        <dbReference type="ARBA" id="ARBA00004571"/>
    </source>
</evidence>
<dbReference type="GO" id="GO:0015159">
    <property type="term" value="F:polysaccharide transmembrane transporter activity"/>
    <property type="evidence" value="ECO:0007669"/>
    <property type="project" value="InterPro"/>
</dbReference>
<comment type="subcellular location">
    <subcellularLocation>
        <location evidence="1">Cell outer membrane</location>
        <topology evidence="1">Multi-pass membrane protein</topology>
    </subcellularLocation>
</comment>
<evidence type="ECO:0000313" key="18">
    <source>
        <dbReference type="EMBL" id="SDK78566.1"/>
    </source>
</evidence>
<evidence type="ECO:0000256" key="4">
    <source>
        <dbReference type="ARBA" id="ARBA00022452"/>
    </source>
</evidence>
<evidence type="ECO:0000313" key="19">
    <source>
        <dbReference type="Proteomes" id="UP000199107"/>
    </source>
</evidence>
<feature type="domain" description="Polysaccharide export protein N-terminal" evidence="15">
    <location>
        <begin position="81"/>
        <end position="165"/>
    </location>
</feature>
<dbReference type="Pfam" id="PF22461">
    <property type="entry name" value="SLBB_2"/>
    <property type="match status" value="2"/>
</dbReference>
<keyword evidence="7" id="KW-0732">Signal</keyword>
<gene>
    <name evidence="18" type="ORF">SAMN05192555_101198</name>
</gene>
<dbReference type="GO" id="GO:0046930">
    <property type="term" value="C:pore complex"/>
    <property type="evidence" value="ECO:0007669"/>
    <property type="project" value="UniProtKB-KW"/>
</dbReference>
<comment type="similarity">
    <text evidence="2">Belongs to the BexD/CtrA/VexA family.</text>
</comment>
<evidence type="ECO:0000256" key="10">
    <source>
        <dbReference type="ARBA" id="ARBA00023114"/>
    </source>
</evidence>
<evidence type="ECO:0000256" key="7">
    <source>
        <dbReference type="ARBA" id="ARBA00022729"/>
    </source>
</evidence>
<dbReference type="Pfam" id="PF02563">
    <property type="entry name" value="Poly_export"/>
    <property type="match status" value="1"/>
</dbReference>
<evidence type="ECO:0000259" key="15">
    <source>
        <dbReference type="Pfam" id="PF02563"/>
    </source>
</evidence>
<dbReference type="STRING" id="48727.SAMN05192555_101198"/>
<dbReference type="InterPro" id="IPR049712">
    <property type="entry name" value="Poly_export"/>
</dbReference>
<dbReference type="InterPro" id="IPR054765">
    <property type="entry name" value="SLBB_dom"/>
</dbReference>
<sequence length="376" mass="40604">MDTQTTITFLRKWSLLIGLVASLAGCAIAPGGHISYDADPPDIDHLVDIEAITPELVNRYRSDLSGDVASLATPQFMADIENYDYLVGRGDVLSVIIYDHPELTIPAGAERSAEEAGNVVQRDGTIFYPYIGRVSVEGRTVEEIRRILTNRLSRFITDPQIQVSVAGYRSQKVYVSGAVGTPGTIPITNEPLTLLDAISAVGGASESANWHQLTLNRDGQREQLSLYALLHQGDQTQNRLLRHGDVLHVPTLETQNVAVMGQVRSPGNLTLSNERITLTDALARAGGVIETSAKPSGIFVIRTQPVNSEKIATVYQLDISNATALTMGTHFPLEPKDVVYVTAAPLSRWNTVISLLLPSAVLPGTIVDTSSDIGDL</sequence>
<keyword evidence="10" id="KW-0626">Porin</keyword>
<keyword evidence="14" id="KW-0449">Lipoprotein</keyword>
<dbReference type="Gene3D" id="3.30.1950.10">
    <property type="entry name" value="wza like domain"/>
    <property type="match status" value="1"/>
</dbReference>
<dbReference type="GO" id="GO:0015288">
    <property type="term" value="F:porin activity"/>
    <property type="evidence" value="ECO:0007669"/>
    <property type="project" value="UniProtKB-KW"/>
</dbReference>
<evidence type="ECO:0000259" key="17">
    <source>
        <dbReference type="Pfam" id="PF22461"/>
    </source>
</evidence>